<name>A0A1H2X2Y5_9GAMM</name>
<keyword evidence="6" id="KW-1185">Reference proteome</keyword>
<accession>A0A1H2X2Y5</accession>
<sequence length="359" mass="39697">MIRSKKAKYFLYTGLVSAISFPGISHAQSNDTVNIGLNVSWPGFSFLEVARQKGLADDYDLNLTIFEDPLGGHSALASGEIDVYLSTAEYTPFAISRGLDTVLVSHLNISYGVDKILAAEPMNSDELKGMKVGAPQAYIGEILMGMWLDREGLAPDDVEWVNLNADEAVGPVMSGDLAASYMYEPWVTRVLDNLDTAEIVADTGESYYLDTGIFMDAMYMNKSFISEDRQAALDMIKARFDALQYWNENTEEVNQIFADYLGWSVEDIESIMGTNGKYLDDGLYMLDFNEAAQICGALDGDPPHGIDNGAIIDSVELTNEWWVKLGLMEEMHDPEAGVDCSLVQELADNDYRQSMSAHE</sequence>
<dbReference type="PANTHER" id="PTHR30024">
    <property type="entry name" value="ALIPHATIC SULFONATES-BINDING PROTEIN-RELATED"/>
    <property type="match status" value="1"/>
</dbReference>
<evidence type="ECO:0000256" key="1">
    <source>
        <dbReference type="ARBA" id="ARBA00004418"/>
    </source>
</evidence>
<dbReference type="Gene3D" id="3.40.190.10">
    <property type="entry name" value="Periplasmic binding protein-like II"/>
    <property type="match status" value="2"/>
</dbReference>
<evidence type="ECO:0000256" key="3">
    <source>
        <dbReference type="ARBA" id="ARBA00022729"/>
    </source>
</evidence>
<dbReference type="GO" id="GO:0042597">
    <property type="term" value="C:periplasmic space"/>
    <property type="evidence" value="ECO:0007669"/>
    <property type="project" value="UniProtKB-SubCell"/>
</dbReference>
<evidence type="ECO:0000256" key="2">
    <source>
        <dbReference type="ARBA" id="ARBA00010742"/>
    </source>
</evidence>
<dbReference type="PANTHER" id="PTHR30024:SF47">
    <property type="entry name" value="TAURINE-BINDING PERIPLASMIC PROTEIN"/>
    <property type="match status" value="1"/>
</dbReference>
<comment type="subcellular location">
    <subcellularLocation>
        <location evidence="1">Periplasm</location>
    </subcellularLocation>
</comment>
<dbReference type="Pfam" id="PF13379">
    <property type="entry name" value="NMT1_2"/>
    <property type="match status" value="1"/>
</dbReference>
<evidence type="ECO:0000313" key="5">
    <source>
        <dbReference type="EMBL" id="SDW87240.1"/>
    </source>
</evidence>
<evidence type="ECO:0000313" key="6">
    <source>
        <dbReference type="Proteomes" id="UP000198500"/>
    </source>
</evidence>
<protein>
    <submittedName>
        <fullName evidence="5">NitT/TauT family transport system substrate-binding protein</fullName>
    </submittedName>
</protein>
<feature type="chain" id="PRO_5011467502" evidence="4">
    <location>
        <begin position="28"/>
        <end position="359"/>
    </location>
</feature>
<comment type="similarity">
    <text evidence="2">Belongs to the bacterial solute-binding protein SsuA/TauA family.</text>
</comment>
<proteinExistence type="inferred from homology"/>
<dbReference type="SUPFAM" id="SSF53850">
    <property type="entry name" value="Periplasmic binding protein-like II"/>
    <property type="match status" value="1"/>
</dbReference>
<dbReference type="OrthoDB" id="286202at2"/>
<feature type="signal peptide" evidence="4">
    <location>
        <begin position="1"/>
        <end position="27"/>
    </location>
</feature>
<dbReference type="STRING" id="574349.SAMN05443545_10388"/>
<dbReference type="AlphaFoldDB" id="A0A1H2X2Y5"/>
<dbReference type="Proteomes" id="UP000198500">
    <property type="component" value="Unassembled WGS sequence"/>
</dbReference>
<gene>
    <name evidence="5" type="ORF">SAMN05443545_10388</name>
</gene>
<reference evidence="5 6" key="1">
    <citation type="submission" date="2016-10" db="EMBL/GenBank/DDBJ databases">
        <authorList>
            <person name="de Groot N.N."/>
        </authorList>
    </citation>
    <scope>NUCLEOTIDE SEQUENCE [LARGE SCALE GENOMIC DNA]</scope>
    <source>
        <strain evidence="5 6">DSM 19219</strain>
    </source>
</reference>
<dbReference type="RefSeq" id="WP_092568685.1">
    <property type="nucleotide sequence ID" value="NZ_FNNI01000003.1"/>
</dbReference>
<evidence type="ECO:0000256" key="4">
    <source>
        <dbReference type="SAM" id="SignalP"/>
    </source>
</evidence>
<organism evidence="5 6">
    <name type="scientific">Aidingimonas halophila</name>
    <dbReference type="NCBI Taxonomy" id="574349"/>
    <lineage>
        <taxon>Bacteria</taxon>
        <taxon>Pseudomonadati</taxon>
        <taxon>Pseudomonadota</taxon>
        <taxon>Gammaproteobacteria</taxon>
        <taxon>Oceanospirillales</taxon>
        <taxon>Halomonadaceae</taxon>
        <taxon>Aidingimonas</taxon>
    </lineage>
</organism>
<keyword evidence="3 4" id="KW-0732">Signal</keyword>
<dbReference type="EMBL" id="FNNI01000003">
    <property type="protein sequence ID" value="SDW87240.1"/>
    <property type="molecule type" value="Genomic_DNA"/>
</dbReference>